<dbReference type="Proteomes" id="UP001185927">
    <property type="component" value="Unassembled WGS sequence"/>
</dbReference>
<dbReference type="RefSeq" id="WP_317545774.1">
    <property type="nucleotide sequence ID" value="NZ_JAWLKB010000039.1"/>
</dbReference>
<dbReference type="InterPro" id="IPR022205">
    <property type="entry name" value="DUF3732"/>
</dbReference>
<feature type="domain" description="Rad50/SbcC-type AAA" evidence="2">
    <location>
        <begin position="20"/>
        <end position="60"/>
    </location>
</feature>
<organism evidence="3 4">
    <name type="scientific">Rhodococcus globerulus</name>
    <dbReference type="NCBI Taxonomy" id="33008"/>
    <lineage>
        <taxon>Bacteria</taxon>
        <taxon>Bacillati</taxon>
        <taxon>Actinomycetota</taxon>
        <taxon>Actinomycetes</taxon>
        <taxon>Mycobacteriales</taxon>
        <taxon>Nocardiaceae</taxon>
        <taxon>Rhodococcus</taxon>
    </lineage>
</organism>
<accession>A0ABU4C506</accession>
<feature type="coiled-coil region" evidence="1">
    <location>
        <begin position="360"/>
        <end position="415"/>
    </location>
</feature>
<reference evidence="3 4" key="1">
    <citation type="submission" date="2023-10" db="EMBL/GenBank/DDBJ databases">
        <title>Development of a sustainable strategy for remediation of hydrocarbon-contaminated territories based on the waste exchange concept.</title>
        <authorList>
            <person name="Krivoruchko A."/>
        </authorList>
    </citation>
    <scope>NUCLEOTIDE SEQUENCE [LARGE SCALE GENOMIC DNA]</scope>
    <source>
        <strain evidence="3 4">IEGM 1203</strain>
    </source>
</reference>
<keyword evidence="4" id="KW-1185">Reference proteome</keyword>
<evidence type="ECO:0000259" key="2">
    <source>
        <dbReference type="Pfam" id="PF13476"/>
    </source>
</evidence>
<protein>
    <submittedName>
        <fullName evidence="3">DUF3732 domain-containing protein</fullName>
    </submittedName>
</protein>
<evidence type="ECO:0000313" key="4">
    <source>
        <dbReference type="Proteomes" id="UP001185927"/>
    </source>
</evidence>
<gene>
    <name evidence="3" type="ORF">R3Q16_32465</name>
</gene>
<comment type="caution">
    <text evidence="3">The sequence shown here is derived from an EMBL/GenBank/DDBJ whole genome shotgun (WGS) entry which is preliminary data.</text>
</comment>
<evidence type="ECO:0000313" key="3">
    <source>
        <dbReference type="EMBL" id="MDV6271331.1"/>
    </source>
</evidence>
<name>A0ABU4C506_RHOGO</name>
<dbReference type="EMBL" id="JAWLKB010000039">
    <property type="protein sequence ID" value="MDV6271331.1"/>
    <property type="molecule type" value="Genomic_DNA"/>
</dbReference>
<dbReference type="Pfam" id="PF13476">
    <property type="entry name" value="AAA_23"/>
    <property type="match status" value="1"/>
</dbReference>
<keyword evidence="1" id="KW-0175">Coiled coil</keyword>
<evidence type="ECO:0000256" key="1">
    <source>
        <dbReference type="SAM" id="Coils"/>
    </source>
</evidence>
<dbReference type="InterPro" id="IPR027417">
    <property type="entry name" value="P-loop_NTPase"/>
</dbReference>
<dbReference type="InterPro" id="IPR038729">
    <property type="entry name" value="Rad50/SbcC_AAA"/>
</dbReference>
<dbReference type="SUPFAM" id="SSF52540">
    <property type="entry name" value="P-loop containing nucleoside triphosphate hydrolases"/>
    <property type="match status" value="1"/>
</dbReference>
<dbReference type="Pfam" id="PF12532">
    <property type="entry name" value="DUF3732"/>
    <property type="match status" value="1"/>
</dbReference>
<sequence length="657" mass="73313">MGISTMMQLDALVLYNRSGNQRVIRFNPGKLNIISGESGTGKTSIINILRFLLGGDSPHAAIGPISKTVQWYGLLAHVNETSFYIARPAPNHGSTTTLAVLLVGEDSIPDMSTLSINANATDLIEYIGGLIGIGDNLNVPADGQTRLPLAANLRHSLYYCFQGQGEIANPDILFHHQNRDFQKQAIRDSLPYFLGAQGLDAMRKREELTALRRDIRSRSIKIGTARAALTLGVGRVAGLVAEARSCGLLDATHTPTTSDEAIDLLERILTIPRPTEIQDFDEPDETEQLLRRKRDLRNQIRELNDSLRGLDDFANVGSDYNQELNEHRVRLASIGLIPDREVEDPSCPLCRNSIVASPAHDAIARNLERVEHRLELAQRDQPRIEKARSGLIAQRENLRADLSDADQALDSLARTDEARLAARGEWEQQSFVKGKISQYLATATIDGDDTIDLMERELTELQRWAEDLADELDPETLRSAIASLLAIVARNMTSMAQILQLEHSEHGVRIDPQRLTVVADTPQGPAYMDAGEIGSGMSWVGYHLVAYLALHDFFITNRRPVPGFIVIDQPSQAFFPRDRETGGDLSELTDTDRDNTRMLYKLMYDTVQAQEGRLQIIAFDHADFTDDWFHDSVIETWRSGEALIPRTWIDVDAEKRE</sequence>
<proteinExistence type="predicted"/>
<dbReference type="Gene3D" id="3.40.50.300">
    <property type="entry name" value="P-loop containing nucleotide triphosphate hydrolases"/>
    <property type="match status" value="1"/>
</dbReference>